<keyword evidence="2" id="KW-1185">Reference proteome</keyword>
<dbReference type="EMBL" id="UYSL01020364">
    <property type="protein sequence ID" value="VDL74264.1"/>
    <property type="molecule type" value="Genomic_DNA"/>
</dbReference>
<reference evidence="1 2" key="2">
    <citation type="submission" date="2018-11" db="EMBL/GenBank/DDBJ databases">
        <authorList>
            <consortium name="Pathogen Informatics"/>
        </authorList>
    </citation>
    <scope>NUCLEOTIDE SEQUENCE [LARGE SCALE GENOMIC DNA]</scope>
</reference>
<evidence type="ECO:0000313" key="3">
    <source>
        <dbReference type="WBParaSite" id="NBR_0001067401-mRNA-1"/>
    </source>
</evidence>
<gene>
    <name evidence="1" type="ORF">NBR_LOCUS10675</name>
</gene>
<name>A0A0N4Y474_NIPBR</name>
<evidence type="ECO:0000313" key="2">
    <source>
        <dbReference type="Proteomes" id="UP000271162"/>
    </source>
</evidence>
<proteinExistence type="predicted"/>
<evidence type="ECO:0000313" key="1">
    <source>
        <dbReference type="EMBL" id="VDL74264.1"/>
    </source>
</evidence>
<sequence length="190" mass="20513">MVISAIVYDQLGVEEEGQETAVVDDLGAVDDAGPNRLDNELLTAQPDVPMAVQDQVTGGDRIALVAHEKDDEDLVTADSLVTADDLVTANDLATVNEPTESSANIYSAYTPPLSETFVDMDDLEPNGGKTAKTNVYAPPINENDVDMEHDPEILEIDKSSTKVELNNAFLDDEEIDRDSQLSEFDTAVEA</sequence>
<protein>
    <submittedName>
        <fullName evidence="3">TMV resistance protein N-like</fullName>
    </submittedName>
</protein>
<reference evidence="3" key="1">
    <citation type="submission" date="2017-02" db="UniProtKB">
        <authorList>
            <consortium name="WormBaseParasite"/>
        </authorList>
    </citation>
    <scope>IDENTIFICATION</scope>
</reference>
<dbReference type="Proteomes" id="UP000271162">
    <property type="component" value="Unassembled WGS sequence"/>
</dbReference>
<organism evidence="3">
    <name type="scientific">Nippostrongylus brasiliensis</name>
    <name type="common">Rat hookworm</name>
    <dbReference type="NCBI Taxonomy" id="27835"/>
    <lineage>
        <taxon>Eukaryota</taxon>
        <taxon>Metazoa</taxon>
        <taxon>Ecdysozoa</taxon>
        <taxon>Nematoda</taxon>
        <taxon>Chromadorea</taxon>
        <taxon>Rhabditida</taxon>
        <taxon>Rhabditina</taxon>
        <taxon>Rhabditomorpha</taxon>
        <taxon>Strongyloidea</taxon>
        <taxon>Heligmosomidae</taxon>
        <taxon>Nippostrongylus</taxon>
    </lineage>
</organism>
<dbReference type="WBParaSite" id="NBR_0001067401-mRNA-1">
    <property type="protein sequence ID" value="NBR_0001067401-mRNA-1"/>
    <property type="gene ID" value="NBR_0001067401"/>
</dbReference>
<accession>A0A0N4Y474</accession>
<dbReference type="AlphaFoldDB" id="A0A0N4Y474"/>